<evidence type="ECO:0000256" key="3">
    <source>
        <dbReference type="ARBA" id="ARBA00022729"/>
    </source>
</evidence>
<keyword evidence="7" id="KW-1185">Reference proteome</keyword>
<dbReference type="EMBL" id="JANBOH010000362">
    <property type="protein sequence ID" value="KAJ1642648.1"/>
    <property type="molecule type" value="Genomic_DNA"/>
</dbReference>
<feature type="chain" id="PRO_5040810246" description="Carbohydrate-binding module family 96 domain-containing protein" evidence="4">
    <location>
        <begin position="34"/>
        <end position="175"/>
    </location>
</feature>
<evidence type="ECO:0000256" key="1">
    <source>
        <dbReference type="ARBA" id="ARBA00004613"/>
    </source>
</evidence>
<evidence type="ECO:0000256" key="2">
    <source>
        <dbReference type="ARBA" id="ARBA00022525"/>
    </source>
</evidence>
<dbReference type="InterPro" id="IPR055372">
    <property type="entry name" value="CBM96"/>
</dbReference>
<dbReference type="Pfam" id="PF24517">
    <property type="entry name" value="CBM96"/>
    <property type="match status" value="1"/>
</dbReference>
<comment type="caution">
    <text evidence="6">The sequence shown here is derived from an EMBL/GenBank/DDBJ whole genome shotgun (WGS) entry which is preliminary data.</text>
</comment>
<evidence type="ECO:0000256" key="4">
    <source>
        <dbReference type="SAM" id="SignalP"/>
    </source>
</evidence>
<protein>
    <recommendedName>
        <fullName evidence="5">Carbohydrate-binding module family 96 domain-containing protein</fullName>
    </recommendedName>
</protein>
<dbReference type="AlphaFoldDB" id="A0A9W7XFY1"/>
<evidence type="ECO:0000259" key="5">
    <source>
        <dbReference type="Pfam" id="PF24517"/>
    </source>
</evidence>
<gene>
    <name evidence="6" type="ORF">LPJ64_005527</name>
</gene>
<proteinExistence type="predicted"/>
<sequence>MIALQPFFAIKHFIAPLLLVWIVLLLYATSAKALRSGNQELIAIVARDSTIVQSTNKTNRCYGQSTTPKGMLKTLVAESSADRKSRILLGFDMPKSIKSPSHITNCTLIVPVPNTSSPSSNNYILTAYAVAASDNRWNEKTVSCSTSLQVTEKLGFIKVKKNDVPGDIDVTHASC</sequence>
<feature type="signal peptide" evidence="4">
    <location>
        <begin position="1"/>
        <end position="33"/>
    </location>
</feature>
<comment type="subcellular location">
    <subcellularLocation>
        <location evidence="1">Secreted</location>
    </subcellularLocation>
</comment>
<dbReference type="Proteomes" id="UP001145021">
    <property type="component" value="Unassembled WGS sequence"/>
</dbReference>
<organism evidence="6 7">
    <name type="scientific">Coemansia asiatica</name>
    <dbReference type="NCBI Taxonomy" id="1052880"/>
    <lineage>
        <taxon>Eukaryota</taxon>
        <taxon>Fungi</taxon>
        <taxon>Fungi incertae sedis</taxon>
        <taxon>Zoopagomycota</taxon>
        <taxon>Kickxellomycotina</taxon>
        <taxon>Kickxellomycetes</taxon>
        <taxon>Kickxellales</taxon>
        <taxon>Kickxellaceae</taxon>
        <taxon>Coemansia</taxon>
    </lineage>
</organism>
<accession>A0A9W7XFY1</accession>
<evidence type="ECO:0000313" key="7">
    <source>
        <dbReference type="Proteomes" id="UP001145021"/>
    </source>
</evidence>
<reference evidence="6" key="1">
    <citation type="submission" date="2022-07" db="EMBL/GenBank/DDBJ databases">
        <title>Phylogenomic reconstructions and comparative analyses of Kickxellomycotina fungi.</title>
        <authorList>
            <person name="Reynolds N.K."/>
            <person name="Stajich J.E."/>
            <person name="Barry K."/>
            <person name="Grigoriev I.V."/>
            <person name="Crous P."/>
            <person name="Smith M.E."/>
        </authorList>
    </citation>
    <scope>NUCLEOTIDE SEQUENCE</scope>
    <source>
        <strain evidence="6">NBRC 105413</strain>
    </source>
</reference>
<name>A0A9W7XFY1_9FUNG</name>
<dbReference type="GO" id="GO:0005576">
    <property type="term" value="C:extracellular region"/>
    <property type="evidence" value="ECO:0007669"/>
    <property type="project" value="UniProtKB-SubCell"/>
</dbReference>
<evidence type="ECO:0000313" key="6">
    <source>
        <dbReference type="EMBL" id="KAJ1642648.1"/>
    </source>
</evidence>
<keyword evidence="2" id="KW-0964">Secreted</keyword>
<feature type="domain" description="Carbohydrate-binding module family 96" evidence="5">
    <location>
        <begin position="46"/>
        <end position="172"/>
    </location>
</feature>
<keyword evidence="3 4" id="KW-0732">Signal</keyword>